<comment type="similarity">
    <text evidence="1">Belongs to the FPF1 family.</text>
</comment>
<dbReference type="PANTHER" id="PTHR33433">
    <property type="entry name" value="FLOWERING-PROMOTING FACTOR 1-LIKE PROTEIN 1"/>
    <property type="match status" value="1"/>
</dbReference>
<dbReference type="OrthoDB" id="612242at2759"/>
<evidence type="ECO:0000313" key="3">
    <source>
        <dbReference type="Proteomes" id="UP000825935"/>
    </source>
</evidence>
<dbReference type="EMBL" id="CM035439">
    <property type="protein sequence ID" value="KAH7284319.1"/>
    <property type="molecule type" value="Genomic_DNA"/>
</dbReference>
<name>A0A8T2QK85_CERRI</name>
<organism evidence="2 3">
    <name type="scientific">Ceratopteris richardii</name>
    <name type="common">Triangle waterfern</name>
    <dbReference type="NCBI Taxonomy" id="49495"/>
    <lineage>
        <taxon>Eukaryota</taxon>
        <taxon>Viridiplantae</taxon>
        <taxon>Streptophyta</taxon>
        <taxon>Embryophyta</taxon>
        <taxon>Tracheophyta</taxon>
        <taxon>Polypodiopsida</taxon>
        <taxon>Polypodiidae</taxon>
        <taxon>Polypodiales</taxon>
        <taxon>Pteridineae</taxon>
        <taxon>Pteridaceae</taxon>
        <taxon>Parkerioideae</taxon>
        <taxon>Ceratopteris</taxon>
    </lineage>
</organism>
<dbReference type="AlphaFoldDB" id="A0A8T2QK85"/>
<dbReference type="InterPro" id="IPR039274">
    <property type="entry name" value="FPF1"/>
</dbReference>
<accession>A0A8T2QK85</accession>
<sequence length="104" mass="12193">MAGVWHFDQGVARLDGRDLGKTKVLVYKPTKEQISSLQQLEALLMRHGWSRLYPSQQPGTIQFHRSHFSGHLITLPSDFRSLKPMHYLDIAMKIRDFFEVRDRQ</sequence>
<evidence type="ECO:0000256" key="1">
    <source>
        <dbReference type="ARBA" id="ARBA00008013"/>
    </source>
</evidence>
<dbReference type="OMA" id="DNFRSIH"/>
<dbReference type="Proteomes" id="UP000825935">
    <property type="component" value="Chromosome 34"/>
</dbReference>
<gene>
    <name evidence="2" type="ORF">KP509_34G048900</name>
</gene>
<keyword evidence="3" id="KW-1185">Reference proteome</keyword>
<comment type="caution">
    <text evidence="2">The sequence shown here is derived from an EMBL/GenBank/DDBJ whole genome shotgun (WGS) entry which is preliminary data.</text>
</comment>
<reference evidence="2" key="1">
    <citation type="submission" date="2021-08" db="EMBL/GenBank/DDBJ databases">
        <title>WGS assembly of Ceratopteris richardii.</title>
        <authorList>
            <person name="Marchant D.B."/>
            <person name="Chen G."/>
            <person name="Jenkins J."/>
            <person name="Shu S."/>
            <person name="Leebens-Mack J."/>
            <person name="Grimwood J."/>
            <person name="Schmutz J."/>
            <person name="Soltis P."/>
            <person name="Soltis D."/>
            <person name="Chen Z.-H."/>
        </authorList>
    </citation>
    <scope>NUCLEOTIDE SEQUENCE</scope>
    <source>
        <strain evidence="2">Whitten #5841</strain>
        <tissue evidence="2">Leaf</tissue>
    </source>
</reference>
<protein>
    <submittedName>
        <fullName evidence="2">Uncharacterized protein</fullName>
    </submittedName>
</protein>
<proteinExistence type="inferred from homology"/>
<evidence type="ECO:0000313" key="2">
    <source>
        <dbReference type="EMBL" id="KAH7284319.1"/>
    </source>
</evidence>